<comment type="similarity">
    <text evidence="2">Belongs to the UPF0410 family.</text>
</comment>
<name>A0A5B9Q2P0_9BACT</name>
<sequence>MGGLIWFILIGILAGWLAGTFMKGGGFGILGNLIVGVIGAIVGGLVFGLLGFESTNILGSLITATVGAILFIALLRVIKQA</sequence>
<evidence type="ECO:0000256" key="5">
    <source>
        <dbReference type="ARBA" id="ARBA00022989"/>
    </source>
</evidence>
<organism evidence="8 9">
    <name type="scientific">Bythopirellula goksoeyrii</name>
    <dbReference type="NCBI Taxonomy" id="1400387"/>
    <lineage>
        <taxon>Bacteria</taxon>
        <taxon>Pseudomonadati</taxon>
        <taxon>Planctomycetota</taxon>
        <taxon>Planctomycetia</taxon>
        <taxon>Pirellulales</taxon>
        <taxon>Lacipirellulaceae</taxon>
        <taxon>Bythopirellula</taxon>
    </lineage>
</organism>
<keyword evidence="6 7" id="KW-0472">Membrane</keyword>
<keyword evidence="5 7" id="KW-1133">Transmembrane helix</keyword>
<evidence type="ECO:0000256" key="4">
    <source>
        <dbReference type="ARBA" id="ARBA00022692"/>
    </source>
</evidence>
<feature type="transmembrane region" description="Helical" evidence="7">
    <location>
        <begin position="29"/>
        <end position="51"/>
    </location>
</feature>
<accession>A0A5B9Q2P0</accession>
<dbReference type="KEGG" id="bgok:Pr1d_05480"/>
<evidence type="ECO:0000256" key="1">
    <source>
        <dbReference type="ARBA" id="ARBA00004651"/>
    </source>
</evidence>
<reference evidence="8 9" key="1">
    <citation type="submission" date="2019-08" db="EMBL/GenBank/DDBJ databases">
        <title>Deep-cultivation of Planctomycetes and their phenomic and genomic characterization uncovers novel biology.</title>
        <authorList>
            <person name="Wiegand S."/>
            <person name="Jogler M."/>
            <person name="Boedeker C."/>
            <person name="Pinto D."/>
            <person name="Vollmers J."/>
            <person name="Rivas-Marin E."/>
            <person name="Kohn T."/>
            <person name="Peeters S.H."/>
            <person name="Heuer A."/>
            <person name="Rast P."/>
            <person name="Oberbeckmann S."/>
            <person name="Bunk B."/>
            <person name="Jeske O."/>
            <person name="Meyerdierks A."/>
            <person name="Storesund J.E."/>
            <person name="Kallscheuer N."/>
            <person name="Luecker S."/>
            <person name="Lage O.M."/>
            <person name="Pohl T."/>
            <person name="Merkel B.J."/>
            <person name="Hornburger P."/>
            <person name="Mueller R.-W."/>
            <person name="Bruemmer F."/>
            <person name="Labrenz M."/>
            <person name="Spormann A.M."/>
            <person name="Op den Camp H."/>
            <person name="Overmann J."/>
            <person name="Amann R."/>
            <person name="Jetten M.S.M."/>
            <person name="Mascher T."/>
            <person name="Medema M.H."/>
            <person name="Devos D.P."/>
            <person name="Kaster A.-K."/>
            <person name="Ovreas L."/>
            <person name="Rohde M."/>
            <person name="Galperin M.Y."/>
            <person name="Jogler C."/>
        </authorList>
    </citation>
    <scope>NUCLEOTIDE SEQUENCE [LARGE SCALE GENOMIC DNA]</scope>
    <source>
        <strain evidence="8 9">Pr1d</strain>
    </source>
</reference>
<evidence type="ECO:0000256" key="7">
    <source>
        <dbReference type="SAM" id="Phobius"/>
    </source>
</evidence>
<feature type="transmembrane region" description="Helical" evidence="7">
    <location>
        <begin position="6"/>
        <end position="22"/>
    </location>
</feature>
<gene>
    <name evidence="8" type="ORF">Pr1d_05480</name>
</gene>
<comment type="subcellular location">
    <subcellularLocation>
        <location evidence="1">Cell membrane</location>
        <topology evidence="1">Multi-pass membrane protein</topology>
    </subcellularLocation>
</comment>
<keyword evidence="3" id="KW-1003">Cell membrane</keyword>
<evidence type="ECO:0000256" key="6">
    <source>
        <dbReference type="ARBA" id="ARBA00023136"/>
    </source>
</evidence>
<dbReference type="PANTHER" id="PTHR33884">
    <property type="entry name" value="UPF0410 PROTEIN YMGE"/>
    <property type="match status" value="1"/>
</dbReference>
<dbReference type="AlphaFoldDB" id="A0A5B9Q2P0"/>
<dbReference type="Proteomes" id="UP000323917">
    <property type="component" value="Chromosome"/>
</dbReference>
<dbReference type="Pfam" id="PF04226">
    <property type="entry name" value="Transgly_assoc"/>
    <property type="match status" value="1"/>
</dbReference>
<evidence type="ECO:0000256" key="3">
    <source>
        <dbReference type="ARBA" id="ARBA00022475"/>
    </source>
</evidence>
<evidence type="ECO:0000256" key="2">
    <source>
        <dbReference type="ARBA" id="ARBA00011006"/>
    </source>
</evidence>
<dbReference type="InterPro" id="IPR007341">
    <property type="entry name" value="Transgly_assoc"/>
</dbReference>
<dbReference type="EMBL" id="CP042913">
    <property type="protein sequence ID" value="QEG33287.1"/>
    <property type="molecule type" value="Genomic_DNA"/>
</dbReference>
<dbReference type="RefSeq" id="WP_148072078.1">
    <property type="nucleotide sequence ID" value="NZ_CP042913.1"/>
</dbReference>
<protein>
    <submittedName>
        <fullName evidence="8">Transglycosylase associated protein</fullName>
    </submittedName>
</protein>
<keyword evidence="4 7" id="KW-0812">Transmembrane</keyword>
<dbReference type="PANTHER" id="PTHR33884:SF3">
    <property type="entry name" value="UPF0410 PROTEIN YMGE"/>
    <property type="match status" value="1"/>
</dbReference>
<keyword evidence="9" id="KW-1185">Reference proteome</keyword>
<feature type="transmembrane region" description="Helical" evidence="7">
    <location>
        <begin position="57"/>
        <end position="78"/>
    </location>
</feature>
<dbReference type="GO" id="GO:0005886">
    <property type="term" value="C:plasma membrane"/>
    <property type="evidence" value="ECO:0007669"/>
    <property type="project" value="UniProtKB-SubCell"/>
</dbReference>
<proteinExistence type="inferred from homology"/>
<evidence type="ECO:0000313" key="9">
    <source>
        <dbReference type="Proteomes" id="UP000323917"/>
    </source>
</evidence>
<evidence type="ECO:0000313" key="8">
    <source>
        <dbReference type="EMBL" id="QEG33287.1"/>
    </source>
</evidence>